<proteinExistence type="predicted"/>
<dbReference type="EMBL" id="PVEO01000003">
    <property type="protein sequence ID" value="PQV49653.1"/>
    <property type="molecule type" value="Genomic_DNA"/>
</dbReference>
<protein>
    <recommendedName>
        <fullName evidence="3">Capsule polysaccharide biosynthesis protein</fullName>
    </recommendedName>
</protein>
<name>A0A362X1K1_9FLAO</name>
<accession>A0A362X1K1</accession>
<reference evidence="1 2" key="1">
    <citation type="submission" date="2018-02" db="EMBL/GenBank/DDBJ databases">
        <title>Genomic Encyclopedia of Archaeal and Bacterial Type Strains, Phase II (KMG-II): from individual species to whole genera.</title>
        <authorList>
            <person name="Goeker M."/>
        </authorList>
    </citation>
    <scope>NUCLEOTIDE SEQUENCE [LARGE SCALE GENOMIC DNA]</scope>
    <source>
        <strain evidence="1 2">DSM 21165</strain>
    </source>
</reference>
<evidence type="ECO:0000313" key="1">
    <source>
        <dbReference type="EMBL" id="PQV49653.1"/>
    </source>
</evidence>
<gene>
    <name evidence="1" type="ORF">CLV33_103291</name>
</gene>
<sequence length="450" mass="52369">MNKNICFIANYYKTDVFVEIAKVLSGSNIKSFWIIPNRKQYEFLKTMFHENQLLYIGKKEVLSHNNKTVNIDLKINELVYGDRVLSMESKGWTFDYLLKLKELVYDFINTNTIEFVFGEVTWAHELAVHRLTIEAKELNCQFLNPHTIRIPNNRFAFFTDEYQSNIKQLSNLSSLSDDLSIKLEKPSYLAINDKLIAKKGTLKHNLILIKNFILRTNQDVNDPTLYSSPLTQFKIRTSEVFNRVLFKWFVSETLIKDLPKNKKQLLFTLHKQPEASIDVIGRYYENQLELIKNIWRILPEDYILLVKEHSNAIGDRNLKFYKTVKNLHNVYLINNKADSHKLLDNVEAVFTVSGTIAYEAALKGKKGFTFAPAFFNKMTTCTEVSWKDFKNKSLDDLINEQNNSLSPKLFSKWLLENSFEGIMSDAFGDPRSINKENIHKLANAFITIVQ</sequence>
<comment type="caution">
    <text evidence="1">The sequence shown here is derived from an EMBL/GenBank/DDBJ whole genome shotgun (WGS) entry which is preliminary data.</text>
</comment>
<evidence type="ECO:0008006" key="3">
    <source>
        <dbReference type="Google" id="ProtNLM"/>
    </source>
</evidence>
<organism evidence="1 2">
    <name type="scientific">Jejuia pallidilutea</name>
    <dbReference type="NCBI Taxonomy" id="504487"/>
    <lineage>
        <taxon>Bacteria</taxon>
        <taxon>Pseudomonadati</taxon>
        <taxon>Bacteroidota</taxon>
        <taxon>Flavobacteriia</taxon>
        <taxon>Flavobacteriales</taxon>
        <taxon>Flavobacteriaceae</taxon>
        <taxon>Jejuia</taxon>
    </lineage>
</organism>
<dbReference type="AlphaFoldDB" id="A0A362X1K1"/>
<dbReference type="Proteomes" id="UP000251545">
    <property type="component" value="Unassembled WGS sequence"/>
</dbReference>
<evidence type="ECO:0000313" key="2">
    <source>
        <dbReference type="Proteomes" id="UP000251545"/>
    </source>
</evidence>
<dbReference type="RefSeq" id="WP_105473377.1">
    <property type="nucleotide sequence ID" value="NZ_PVEO01000003.1"/>
</dbReference>